<feature type="compositionally biased region" description="Polar residues" evidence="24">
    <location>
        <begin position="809"/>
        <end position="822"/>
    </location>
</feature>
<keyword evidence="12 25" id="KW-1133">Transmembrane helix</keyword>
<feature type="compositionally biased region" description="Polar residues" evidence="24">
    <location>
        <begin position="772"/>
        <end position="790"/>
    </location>
</feature>
<dbReference type="GO" id="GO:0003779">
    <property type="term" value="F:actin binding"/>
    <property type="evidence" value="ECO:0007669"/>
    <property type="project" value="UniProtKB-KW"/>
</dbReference>
<feature type="transmembrane region" description="Helical" evidence="25">
    <location>
        <begin position="1828"/>
        <end position="1847"/>
    </location>
</feature>
<feature type="transmembrane region" description="Helical" evidence="25">
    <location>
        <begin position="2101"/>
        <end position="2119"/>
    </location>
</feature>
<evidence type="ECO:0000313" key="28">
    <source>
        <dbReference type="Proteomes" id="UP001283361"/>
    </source>
</evidence>
<evidence type="ECO:0000256" key="22">
    <source>
        <dbReference type="PROSITE-ProRule" id="PRU00782"/>
    </source>
</evidence>
<evidence type="ECO:0000256" key="3">
    <source>
        <dbReference type="ARBA" id="ARBA00004651"/>
    </source>
</evidence>
<keyword evidence="14 22" id="KW-0518">Myosin</keyword>
<feature type="transmembrane region" description="Helical" evidence="25">
    <location>
        <begin position="1115"/>
        <end position="1140"/>
    </location>
</feature>
<dbReference type="Gene3D" id="1.20.120.720">
    <property type="entry name" value="Myosin VI head, motor domain, U50 subdomain"/>
    <property type="match status" value="1"/>
</dbReference>
<feature type="binding site" evidence="22">
    <location>
        <begin position="104"/>
        <end position="111"/>
    </location>
    <ligand>
        <name>ATP</name>
        <dbReference type="ChEBI" id="CHEBI:30616"/>
    </ligand>
</feature>
<evidence type="ECO:0000256" key="15">
    <source>
        <dbReference type="ARBA" id="ARBA00023136"/>
    </source>
</evidence>
<dbReference type="Gene3D" id="3.40.850.10">
    <property type="entry name" value="Kinesin motor domain"/>
    <property type="match status" value="1"/>
</dbReference>
<feature type="transmembrane region" description="Helical" evidence="25">
    <location>
        <begin position="914"/>
        <end position="933"/>
    </location>
</feature>
<evidence type="ECO:0000256" key="17">
    <source>
        <dbReference type="ARBA" id="ARBA00023180"/>
    </source>
</evidence>
<keyword evidence="17" id="KW-0325">Glycoprotein</keyword>
<dbReference type="Proteomes" id="UP001283361">
    <property type="component" value="Unassembled WGS sequence"/>
</dbReference>
<feature type="region of interest" description="Disordered" evidence="24">
    <location>
        <begin position="767"/>
        <end position="792"/>
    </location>
</feature>
<dbReference type="GO" id="GO:0004674">
    <property type="term" value="F:protein serine/threonine kinase activity"/>
    <property type="evidence" value="ECO:0007669"/>
    <property type="project" value="TreeGrafter"/>
</dbReference>
<dbReference type="InterPro" id="IPR001609">
    <property type="entry name" value="Myosin_head_motor_dom-like"/>
</dbReference>
<dbReference type="EMBL" id="JAWDGP010006980">
    <property type="protein sequence ID" value="KAK3732083.1"/>
    <property type="molecule type" value="Genomic_DNA"/>
</dbReference>
<gene>
    <name evidence="27" type="ORF">RRG08_026468</name>
</gene>
<evidence type="ECO:0000256" key="2">
    <source>
        <dbReference type="ARBA" id="ARBA00004316"/>
    </source>
</evidence>
<feature type="transmembrane region" description="Helical" evidence="25">
    <location>
        <begin position="1742"/>
        <end position="1760"/>
    </location>
</feature>
<dbReference type="PANTHER" id="PTHR46256">
    <property type="entry name" value="AGAP011099-PA"/>
    <property type="match status" value="1"/>
</dbReference>
<comment type="subcellular location">
    <subcellularLocation>
        <location evidence="3">Cell membrane</location>
        <topology evidence="3">Multi-pass membrane protein</topology>
    </subcellularLocation>
    <subcellularLocation>
        <location evidence="2">Cell projection</location>
    </subcellularLocation>
    <subcellularLocation>
        <location evidence="1">Cytoplasm</location>
        <location evidence="1">Cytoskeleton</location>
    </subcellularLocation>
</comment>
<keyword evidence="22" id="KW-0009">Actin-binding</keyword>
<dbReference type="Pfam" id="PF03142">
    <property type="entry name" value="Chitin_synth_2"/>
    <property type="match status" value="1"/>
</dbReference>
<proteinExistence type="inferred from homology"/>
<dbReference type="GO" id="GO:0030832">
    <property type="term" value="P:regulation of actin filament length"/>
    <property type="evidence" value="ECO:0007669"/>
    <property type="project" value="TreeGrafter"/>
</dbReference>
<keyword evidence="8 25" id="KW-0812">Transmembrane</keyword>
<dbReference type="PANTHER" id="PTHR46256:SF3">
    <property type="entry name" value="MYOSIN MOTOR DOMAIN-CONTAINING PROTEIN"/>
    <property type="match status" value="1"/>
</dbReference>
<evidence type="ECO:0000256" key="18">
    <source>
        <dbReference type="ARBA" id="ARBA00023212"/>
    </source>
</evidence>
<feature type="region of interest" description="Disordered" evidence="24">
    <location>
        <begin position="1913"/>
        <end position="1939"/>
    </location>
</feature>
<feature type="compositionally biased region" description="Basic and acidic residues" evidence="24">
    <location>
        <begin position="827"/>
        <end position="836"/>
    </location>
</feature>
<dbReference type="GO" id="GO:0004100">
    <property type="term" value="F:chitin synthase activity"/>
    <property type="evidence" value="ECO:0007669"/>
    <property type="project" value="UniProtKB-EC"/>
</dbReference>
<keyword evidence="5" id="KW-1003">Cell membrane</keyword>
<feature type="compositionally biased region" description="Basic residues" evidence="24">
    <location>
        <begin position="1955"/>
        <end position="1966"/>
    </location>
</feature>
<feature type="transmembrane region" description="Helical" evidence="25">
    <location>
        <begin position="872"/>
        <end position="893"/>
    </location>
</feature>
<keyword evidence="7" id="KW-0808">Transferase</keyword>
<dbReference type="PRINTS" id="PR00193">
    <property type="entry name" value="MYOSINHEAVY"/>
</dbReference>
<dbReference type="Gene3D" id="1.10.10.820">
    <property type="match status" value="1"/>
</dbReference>
<dbReference type="Gene3D" id="1.20.5.4820">
    <property type="match status" value="1"/>
</dbReference>
<dbReference type="GO" id="GO:0000146">
    <property type="term" value="F:microfilament motor activity"/>
    <property type="evidence" value="ECO:0007669"/>
    <property type="project" value="TreeGrafter"/>
</dbReference>
<keyword evidence="9" id="KW-0677">Repeat</keyword>
<dbReference type="EC" id="2.4.1.16" evidence="4"/>
<sequence length="2406" mass="273853">MESDEDLSRFRVLDETTVLRHLKRRYLADECYTFLGDVLVALNPNKSLDIYNKEHHERYGLDTTSGSLASQSPLSKRPHIFWIAQQSYLYLVQTKTNQCVLVSGESGTGKTESTKRFIDHVSFLCNSQRNTRLHEQITRVNPLLEAFGNAVTPLNSNSSRFGKLIELHVDNQSLLCGAKIQDYLLEKSRVVSQGHGERNFHIFYYLFAGLSREQKVYYNLGAARDYRILQHGRDPAFSKKIFRDMGRTFDELMDLMDTVGFSDTDVNNVLTILAAILHLTNIWFEESGDGADSVRVFDEDALASGASLLCVDMASLQEALISNTINVRGENVKQMKKLHQADDGRDALAKALYSRLFGWIVSHINDNLGEDGSSWENTQTLSILDFAGFERFQHNTLDQLCINVANEKLHWFFCHHIFSMEQRDLEAQGVKAELVEFKDNQNLIDLFFQKPQGVFYLLDEESSFPQSTDKSLVAKLNSACANNDHFLPVRSQAHGFTIVHYAGQVFYDARGMLERNRDRLGPHLENVILSSTNDMAKLLFTTQEHVTGSYSRSFSAIRTRPKLPQINNMKDGSDRFSMPGLLRNIVKEKEKSFVSRYFRKSLSELIGKLENSKPWFVRCVRPNDKSLPATFNDVLVTSQLRYNGLLEIAKIRRDGFPARLGFDDFLEKYKEICSRVDDSSTGGRWKVESLLKKLGIKGWALGHSMVFLQLSTQKKLDTKLELIRKMLVEEQKKKLQEEMRRKRAEETERLKETRIIEEQRATESAEIRQNIVPVQQGTQESKDNLQSPQTGHKKVKDWIDVLNEESTNGLHQANDSADSLISLQDPGEPREQKSEENSDLLGRGAWDRFQIVPRDNHPDHASLQTGMKLMKAVWYVITLLIVCCMALVSKLAFLTLTSGRIKGTRGGSSDPGPTLTLLCICFPHLCNVVIYTGRSLFGSSGWPSFRMIFVMLTLELSHTAGLGLLAFRVLPHVDMFRALIILTSVYSGPALMMTFSSIMSNLNSGSGLLFKTFIGITCFAIQVTSITLCCVQPFALTPAEQRDLRSVVGDPDYDEDIVTRPDPLTNHLLWELPLALVLVSISFWENFLEQDFRIFGCEVPLNAWKKTLHEVRQRLYIWLSLGKIIWSVLLAVVLVDGFNFSLSFPLQDDDDQSIDHLKRFGPLYACMIATVLCTYFAGLACKLNMQNFSFSIALCLVTPISAGLILLRCRTDLFPSVDGSYSWVCPESWSAGLSYHLALLSVTWISQCLLLHHIWLSDSERLAKIDKLFIQPTNCCVLTEQTLMLRRRTPINEKTLLKGLNESRFHTEDGSDIIPQVYACATMWHETRSEMVKLLKSIFRMDIDHSARSIAQKYYRIKDPDYYEYETHIFFDDAFDFSDDGEAVPNSFVLRFIECLDEAISSVHERPTSMQPPERTPTVYGGRLTWTLPGGTSLIVHLKDKRKIRNRKRWSQVMYLYYLLGYNILANGEVAPEHVPEETAHAAFGKKMKLTAAQLRKRRQSAFYSRTAIFNYVTEDIQRKSENTFILTLDGDVDFKPEAARLLVDRMKKNKKVGAACGRIHPIGTGPIVWYQQFEYAIGHWLQKATEHVFGCVLCAPGCFSLFRGSALMDDNVARMYATKSSEAGHYVQFDQGEDRWLSTLLLQQGYRIDYCAAADAYTQAPETFTEFFNQRRRWGPSTLANILDLLGDWRNVVHMNDNVSTLYIFYQIMMFVSTLLGPATVLLMMAGAYQVVFKITVFQSYLLSILPAVGYLLLCMLAKPSTQLSVAAVMSAVFAIVMTIVMVGTIGTAIEGSITSPNVLFMVMILVIFVTSGFLHPREIGDLVPGAIYFICIPAGYLILTIYFLTNLHVVSWGTRETPIRKSKEELEKEKQEREEKQRNKEQSRMGIFGWLGLRRLVEEFGEITRQFKDPLYSPSKKKKKSKAQNEPTPDNLSVSSMESTNNLLRELIEELRHRRHPVKSNKKRQSQEPSHKIRANLAGTGPLPLPGLIPPALSSDSECDDGNARVKQEQLGPDHPLEQVVVAPTPGISASSAASPDQERGWASWISHPALGEGPIKVVGDRERVFWAQVMAKYLQPIQEDSVEREKIHRDLLTLRNNVVFAFFMTTAVWIALFMQLEILQNELKDHMFVHIPRIDNQGYLSFQPLGLIFLSCFSIILIVQFLGMFLHRWGTFLHTLSITNLGIGSHQKEQEKVREIIIRVSELQKLRNIEMEPEPDYDERLPDYLDDDSQDNVGSSVSVDGGQPVEEPQPDYHDSEVNANRTPQVASRPLHAEDILSVPPSYHTDEEHRRGHHRLPMFDKQGYLGAFALENAFERRLRNTIQGRRPRVQRDGIASFSSRYRGVPTPFVSNYQTNDKRLSSYPEHRVHFYNEHQLERNEIPRAHGTSHLNRNSVRQEVNGVTRF</sequence>
<evidence type="ECO:0000256" key="10">
    <source>
        <dbReference type="ARBA" id="ARBA00022741"/>
    </source>
</evidence>
<feature type="transmembrane region" description="Helical" evidence="25">
    <location>
        <begin position="1766"/>
        <end position="1787"/>
    </location>
</feature>
<evidence type="ECO:0000256" key="21">
    <source>
        <dbReference type="ARBA" id="ARBA00048014"/>
    </source>
</evidence>
<evidence type="ECO:0000259" key="26">
    <source>
        <dbReference type="PROSITE" id="PS51456"/>
    </source>
</evidence>
<organism evidence="27 28">
    <name type="scientific">Elysia crispata</name>
    <name type="common">lettuce slug</name>
    <dbReference type="NCBI Taxonomy" id="231223"/>
    <lineage>
        <taxon>Eukaryota</taxon>
        <taxon>Metazoa</taxon>
        <taxon>Spiralia</taxon>
        <taxon>Lophotrochozoa</taxon>
        <taxon>Mollusca</taxon>
        <taxon>Gastropoda</taxon>
        <taxon>Heterobranchia</taxon>
        <taxon>Euthyneura</taxon>
        <taxon>Panpulmonata</taxon>
        <taxon>Sacoglossa</taxon>
        <taxon>Placobranchoidea</taxon>
        <taxon>Plakobranchidae</taxon>
        <taxon>Elysia</taxon>
    </lineage>
</organism>
<keyword evidence="28" id="KW-1185">Reference proteome</keyword>
<evidence type="ECO:0000256" key="8">
    <source>
        <dbReference type="ARBA" id="ARBA00022692"/>
    </source>
</evidence>
<name>A0AAE0Y474_9GAST</name>
<feature type="transmembrane region" description="Helical" evidence="25">
    <location>
        <begin position="979"/>
        <end position="1000"/>
    </location>
</feature>
<dbReference type="Gene3D" id="1.20.58.530">
    <property type="match status" value="1"/>
</dbReference>
<evidence type="ECO:0000256" key="14">
    <source>
        <dbReference type="ARBA" id="ARBA00023123"/>
    </source>
</evidence>
<feature type="region of interest" description="Disordered" evidence="24">
    <location>
        <begin position="2212"/>
        <end position="2260"/>
    </location>
</feature>
<feature type="transmembrane region" description="Helical" evidence="25">
    <location>
        <begin position="1160"/>
        <end position="1181"/>
    </location>
</feature>
<evidence type="ECO:0000256" key="24">
    <source>
        <dbReference type="SAM" id="MobiDB-lite"/>
    </source>
</evidence>
<feature type="transmembrane region" description="Helical" evidence="25">
    <location>
        <begin position="2148"/>
        <end position="2169"/>
    </location>
</feature>
<comment type="caution">
    <text evidence="27">The sequence shown here is derived from an EMBL/GenBank/DDBJ whole genome shotgun (WGS) entry which is preliminary data.</text>
</comment>
<dbReference type="FunFam" id="3.90.550.10:FF:000139">
    <property type="entry name" value="Chitin synthase 8"/>
    <property type="match status" value="1"/>
</dbReference>
<feature type="transmembrane region" description="Helical" evidence="25">
    <location>
        <begin position="1799"/>
        <end position="1816"/>
    </location>
</feature>
<dbReference type="SUPFAM" id="SSF53448">
    <property type="entry name" value="Nucleotide-diphospho-sugar transferases"/>
    <property type="match status" value="1"/>
</dbReference>
<dbReference type="GO" id="GO:0005524">
    <property type="term" value="F:ATP binding"/>
    <property type="evidence" value="ECO:0007669"/>
    <property type="project" value="UniProtKB-UniRule"/>
</dbReference>
<feature type="transmembrane region" description="Helical" evidence="25">
    <location>
        <begin position="1705"/>
        <end position="1730"/>
    </location>
</feature>
<dbReference type="InterPro" id="IPR052409">
    <property type="entry name" value="Myosin-III_kinase_activity"/>
</dbReference>
<keyword evidence="6" id="KW-0963">Cytoplasm</keyword>
<comment type="similarity">
    <text evidence="20">Belongs to the chitin synthase family. Class IV subfamily.</text>
</comment>
<dbReference type="Pfam" id="PF00063">
    <property type="entry name" value="Myosin_head"/>
    <property type="match status" value="1"/>
</dbReference>
<dbReference type="GO" id="GO:0005886">
    <property type="term" value="C:plasma membrane"/>
    <property type="evidence" value="ECO:0007669"/>
    <property type="project" value="UniProtKB-SubCell"/>
</dbReference>
<feature type="transmembrane region" description="Helical" evidence="25">
    <location>
        <begin position="945"/>
        <end position="967"/>
    </location>
</feature>
<dbReference type="SMART" id="SM00242">
    <property type="entry name" value="MYSc"/>
    <property type="match status" value="1"/>
</dbReference>
<accession>A0AAE0Y474</accession>
<feature type="region of interest" description="Disordered" evidence="24">
    <location>
        <begin position="1953"/>
        <end position="2017"/>
    </location>
</feature>
<keyword evidence="16 22" id="KW-0505">Motor protein</keyword>
<evidence type="ECO:0000256" key="23">
    <source>
        <dbReference type="SAM" id="Coils"/>
    </source>
</evidence>
<evidence type="ECO:0000256" key="25">
    <source>
        <dbReference type="SAM" id="Phobius"/>
    </source>
</evidence>
<comment type="similarity">
    <text evidence="22">Belongs to the TRAFAC class myosin-kinesin ATPase superfamily. Myosin family.</text>
</comment>
<evidence type="ECO:0000256" key="7">
    <source>
        <dbReference type="ARBA" id="ARBA00022679"/>
    </source>
</evidence>
<evidence type="ECO:0000256" key="20">
    <source>
        <dbReference type="ARBA" id="ARBA00046329"/>
    </source>
</evidence>
<dbReference type="InterPro" id="IPR029044">
    <property type="entry name" value="Nucleotide-diphossugar_trans"/>
</dbReference>
<feature type="region of interest" description="Actin-binding" evidence="22">
    <location>
        <begin position="602"/>
        <end position="624"/>
    </location>
</feature>
<feature type="region of interest" description="Disordered" evidence="24">
    <location>
        <begin position="809"/>
        <end position="839"/>
    </location>
</feature>
<dbReference type="InterPro" id="IPR027417">
    <property type="entry name" value="P-loop_NTPase"/>
</dbReference>
<comment type="catalytic activity">
    <reaction evidence="21">
        <text>[(1-&gt;4)-N-acetyl-beta-D-glucosaminyl](n) + UDP-N-acetyl-alpha-D-glucosamine = [(1-&gt;4)-N-acetyl-beta-D-glucosaminyl](n+1) + UDP + H(+)</text>
        <dbReference type="Rhea" id="RHEA:16637"/>
        <dbReference type="Rhea" id="RHEA-COMP:9593"/>
        <dbReference type="Rhea" id="RHEA-COMP:9595"/>
        <dbReference type="ChEBI" id="CHEBI:15378"/>
        <dbReference type="ChEBI" id="CHEBI:17029"/>
        <dbReference type="ChEBI" id="CHEBI:57705"/>
        <dbReference type="ChEBI" id="CHEBI:58223"/>
        <dbReference type="EC" id="2.4.1.16"/>
    </reaction>
</comment>
<feature type="domain" description="Myosin motor" evidence="26">
    <location>
        <begin position="2"/>
        <end position="721"/>
    </location>
</feature>
<keyword evidence="10 22" id="KW-0547">Nucleotide-binding</keyword>
<dbReference type="PROSITE" id="PS51456">
    <property type="entry name" value="MYOSIN_MOTOR"/>
    <property type="match status" value="1"/>
</dbReference>
<dbReference type="CDD" id="cd22249">
    <property type="entry name" value="UDM1_RNF168_RNF169-like"/>
    <property type="match status" value="1"/>
</dbReference>
<keyword evidence="13 23" id="KW-0175">Coiled coil</keyword>
<dbReference type="SUPFAM" id="SSF52540">
    <property type="entry name" value="P-loop containing nucleoside triphosphate hydrolases"/>
    <property type="match status" value="1"/>
</dbReference>
<evidence type="ECO:0000256" key="12">
    <source>
        <dbReference type="ARBA" id="ARBA00022989"/>
    </source>
</evidence>
<dbReference type="GO" id="GO:0016459">
    <property type="term" value="C:myosin complex"/>
    <property type="evidence" value="ECO:0007669"/>
    <property type="project" value="UniProtKB-KW"/>
</dbReference>
<keyword evidence="18" id="KW-0206">Cytoskeleton</keyword>
<evidence type="ECO:0000256" key="6">
    <source>
        <dbReference type="ARBA" id="ARBA00022490"/>
    </source>
</evidence>
<evidence type="ECO:0000256" key="1">
    <source>
        <dbReference type="ARBA" id="ARBA00004245"/>
    </source>
</evidence>
<evidence type="ECO:0000256" key="11">
    <source>
        <dbReference type="ARBA" id="ARBA00022840"/>
    </source>
</evidence>
<feature type="transmembrane region" description="Helical" evidence="25">
    <location>
        <begin position="1188"/>
        <end position="1207"/>
    </location>
</feature>
<dbReference type="CDD" id="cd04190">
    <property type="entry name" value="Chitin_synth_C"/>
    <property type="match status" value="1"/>
</dbReference>
<feature type="coiled-coil region" evidence="23">
    <location>
        <begin position="1861"/>
        <end position="1888"/>
    </location>
</feature>
<keyword evidence="11 22" id="KW-0067">ATP-binding</keyword>
<feature type="compositionally biased region" description="Polar residues" evidence="24">
    <location>
        <begin position="1926"/>
        <end position="1939"/>
    </location>
</feature>
<evidence type="ECO:0000256" key="19">
    <source>
        <dbReference type="ARBA" id="ARBA00023273"/>
    </source>
</evidence>
<dbReference type="Gene3D" id="3.90.550.10">
    <property type="entry name" value="Spore Coat Polysaccharide Biosynthesis Protein SpsA, Chain A"/>
    <property type="match status" value="1"/>
</dbReference>
<evidence type="ECO:0000256" key="13">
    <source>
        <dbReference type="ARBA" id="ARBA00023054"/>
    </source>
</evidence>
<protein>
    <recommendedName>
        <fullName evidence="4">chitin synthase</fullName>
        <ecNumber evidence="4">2.4.1.16</ecNumber>
    </recommendedName>
</protein>
<dbReference type="InterPro" id="IPR036961">
    <property type="entry name" value="Kinesin_motor_dom_sf"/>
</dbReference>
<evidence type="ECO:0000256" key="16">
    <source>
        <dbReference type="ARBA" id="ARBA00023175"/>
    </source>
</evidence>
<evidence type="ECO:0000256" key="5">
    <source>
        <dbReference type="ARBA" id="ARBA00022475"/>
    </source>
</evidence>
<evidence type="ECO:0000256" key="9">
    <source>
        <dbReference type="ARBA" id="ARBA00022737"/>
    </source>
</evidence>
<keyword evidence="19" id="KW-0966">Cell projection</keyword>
<evidence type="ECO:0000313" key="27">
    <source>
        <dbReference type="EMBL" id="KAK3732083.1"/>
    </source>
</evidence>
<evidence type="ECO:0000256" key="4">
    <source>
        <dbReference type="ARBA" id="ARBA00012543"/>
    </source>
</evidence>
<reference evidence="27" key="1">
    <citation type="journal article" date="2023" name="G3 (Bethesda)">
        <title>A reference genome for the long-term kleptoplast-retaining sea slug Elysia crispata morphotype clarki.</title>
        <authorList>
            <person name="Eastman K.E."/>
            <person name="Pendleton A.L."/>
            <person name="Shaikh M.A."/>
            <person name="Suttiyut T."/>
            <person name="Ogas R."/>
            <person name="Tomko P."/>
            <person name="Gavelis G."/>
            <person name="Widhalm J.R."/>
            <person name="Wisecaver J.H."/>
        </authorList>
    </citation>
    <scope>NUCLEOTIDE SEQUENCE</scope>
    <source>
        <strain evidence="27">ECLA1</strain>
    </source>
</reference>
<keyword evidence="15 25" id="KW-0472">Membrane</keyword>
<dbReference type="GO" id="GO:0042995">
    <property type="term" value="C:cell projection"/>
    <property type="evidence" value="ECO:0007669"/>
    <property type="project" value="UniProtKB-SubCell"/>
</dbReference>
<feature type="transmembrane region" description="Helical" evidence="25">
    <location>
        <begin position="1012"/>
        <end position="1036"/>
    </location>
</feature>